<evidence type="ECO:0000313" key="3">
    <source>
        <dbReference type="Proteomes" id="UP000015103"/>
    </source>
</evidence>
<dbReference type="InParanoid" id="T1HVX6"/>
<reference evidence="2" key="1">
    <citation type="submission" date="2015-05" db="UniProtKB">
        <authorList>
            <consortium name="EnsemblMetazoa"/>
        </authorList>
    </citation>
    <scope>IDENTIFICATION</scope>
</reference>
<dbReference type="EMBL" id="ACPB03027213">
    <property type="status" value="NOT_ANNOTATED_CDS"/>
    <property type="molecule type" value="Genomic_DNA"/>
</dbReference>
<sequence>ENDYSFEHEHVSVRPGSTFNQKAREGQQQEGGGGEEDGGDKDEEAEGAGGAGGGGGGEETAEDEKVSEQPEPAGKAEGSEDESGPTPTGRTTDDNDPEQSVDVKIVGGGKVVEDDTTADRTAKDRKYDKYLAQEFQSQVEKGKEIKNSPTSKGDGVTESDPSFEKVIILQPTK</sequence>
<proteinExistence type="predicted"/>
<organism evidence="2 3">
    <name type="scientific">Rhodnius prolixus</name>
    <name type="common">Triatomid bug</name>
    <dbReference type="NCBI Taxonomy" id="13249"/>
    <lineage>
        <taxon>Eukaryota</taxon>
        <taxon>Metazoa</taxon>
        <taxon>Ecdysozoa</taxon>
        <taxon>Arthropoda</taxon>
        <taxon>Hexapoda</taxon>
        <taxon>Insecta</taxon>
        <taxon>Pterygota</taxon>
        <taxon>Neoptera</taxon>
        <taxon>Paraneoptera</taxon>
        <taxon>Hemiptera</taxon>
        <taxon>Heteroptera</taxon>
        <taxon>Panheteroptera</taxon>
        <taxon>Cimicomorpha</taxon>
        <taxon>Reduviidae</taxon>
        <taxon>Triatominae</taxon>
        <taxon>Rhodnius</taxon>
    </lineage>
</organism>
<feature type="compositionally biased region" description="Basic and acidic residues" evidence="1">
    <location>
        <begin position="111"/>
        <end position="131"/>
    </location>
</feature>
<evidence type="ECO:0000256" key="1">
    <source>
        <dbReference type="SAM" id="MobiDB-lite"/>
    </source>
</evidence>
<feature type="compositionally biased region" description="Gly residues" evidence="1">
    <location>
        <begin position="47"/>
        <end position="58"/>
    </location>
</feature>
<accession>T1HVX6</accession>
<feature type="region of interest" description="Disordered" evidence="1">
    <location>
        <begin position="1"/>
        <end position="163"/>
    </location>
</feature>
<dbReference type="EnsemblMetazoa" id="RPRC008196-RA">
    <property type="protein sequence ID" value="RPRC008196-PA"/>
    <property type="gene ID" value="RPRC008196"/>
</dbReference>
<feature type="compositionally biased region" description="Acidic residues" evidence="1">
    <location>
        <begin position="33"/>
        <end position="46"/>
    </location>
</feature>
<dbReference type="Proteomes" id="UP000015103">
    <property type="component" value="Unassembled WGS sequence"/>
</dbReference>
<protein>
    <submittedName>
        <fullName evidence="2">Uncharacterized protein</fullName>
    </submittedName>
</protein>
<keyword evidence="3" id="KW-1185">Reference proteome</keyword>
<dbReference type="VEuPathDB" id="VectorBase:RPRC008196"/>
<dbReference type="AlphaFoldDB" id="T1HVX6"/>
<feature type="compositionally biased region" description="Basic and acidic residues" evidence="1">
    <location>
        <begin position="1"/>
        <end position="12"/>
    </location>
</feature>
<name>T1HVX6_RHOPR</name>
<dbReference type="HOGENOM" id="CLU_1551512_0_0_1"/>
<evidence type="ECO:0000313" key="2">
    <source>
        <dbReference type="EnsemblMetazoa" id="RPRC008196-PA"/>
    </source>
</evidence>